<organism evidence="8 9">
    <name type="scientific">Panicum virgatum</name>
    <name type="common">Blackwell switchgrass</name>
    <dbReference type="NCBI Taxonomy" id="38727"/>
    <lineage>
        <taxon>Eukaryota</taxon>
        <taxon>Viridiplantae</taxon>
        <taxon>Streptophyta</taxon>
        <taxon>Embryophyta</taxon>
        <taxon>Tracheophyta</taxon>
        <taxon>Spermatophyta</taxon>
        <taxon>Magnoliopsida</taxon>
        <taxon>Liliopsida</taxon>
        <taxon>Poales</taxon>
        <taxon>Poaceae</taxon>
        <taxon>PACMAD clade</taxon>
        <taxon>Panicoideae</taxon>
        <taxon>Panicodae</taxon>
        <taxon>Paniceae</taxon>
        <taxon>Panicinae</taxon>
        <taxon>Panicum</taxon>
        <taxon>Panicum sect. Hiantes</taxon>
    </lineage>
</organism>
<evidence type="ECO:0000256" key="5">
    <source>
        <dbReference type="ARBA" id="ARBA00022840"/>
    </source>
</evidence>
<keyword evidence="9" id="KW-1185">Reference proteome</keyword>
<dbReference type="InterPro" id="IPR052101">
    <property type="entry name" value="Plant_StressResp_Kinase"/>
</dbReference>
<evidence type="ECO:0000256" key="1">
    <source>
        <dbReference type="ARBA" id="ARBA00022553"/>
    </source>
</evidence>
<comment type="caution">
    <text evidence="8">The sequence shown here is derived from an EMBL/GenBank/DDBJ whole genome shotgun (WGS) entry which is preliminary data.</text>
</comment>
<evidence type="ECO:0000313" key="8">
    <source>
        <dbReference type="EMBL" id="KAG2548799.1"/>
    </source>
</evidence>
<keyword evidence="2" id="KW-0808">Transferase</keyword>
<evidence type="ECO:0000256" key="4">
    <source>
        <dbReference type="ARBA" id="ARBA00022777"/>
    </source>
</evidence>
<keyword evidence="3 6" id="KW-0547">Nucleotide-binding</keyword>
<accession>A0A8T0NKI2</accession>
<evidence type="ECO:0000256" key="2">
    <source>
        <dbReference type="ARBA" id="ARBA00022679"/>
    </source>
</evidence>
<gene>
    <name evidence="8" type="ORF">PVAP13_9KG208885</name>
</gene>
<dbReference type="Gene3D" id="1.10.510.10">
    <property type="entry name" value="Transferase(Phosphotransferase) domain 1"/>
    <property type="match status" value="1"/>
</dbReference>
<dbReference type="AlphaFoldDB" id="A0A8T0NKI2"/>
<evidence type="ECO:0000256" key="6">
    <source>
        <dbReference type="PROSITE-ProRule" id="PRU10141"/>
    </source>
</evidence>
<evidence type="ECO:0000259" key="7">
    <source>
        <dbReference type="PROSITE" id="PS50011"/>
    </source>
</evidence>
<reference evidence="8" key="1">
    <citation type="submission" date="2020-05" db="EMBL/GenBank/DDBJ databases">
        <title>WGS assembly of Panicum virgatum.</title>
        <authorList>
            <person name="Lovell J.T."/>
            <person name="Jenkins J."/>
            <person name="Shu S."/>
            <person name="Juenger T.E."/>
            <person name="Schmutz J."/>
        </authorList>
    </citation>
    <scope>NUCLEOTIDE SEQUENCE</scope>
    <source>
        <strain evidence="8">AP13</strain>
    </source>
</reference>
<dbReference type="Pfam" id="PF00069">
    <property type="entry name" value="Pkinase"/>
    <property type="match status" value="1"/>
</dbReference>
<dbReference type="PROSITE" id="PS00107">
    <property type="entry name" value="PROTEIN_KINASE_ATP"/>
    <property type="match status" value="1"/>
</dbReference>
<dbReference type="PANTHER" id="PTHR47983:SF32">
    <property type="entry name" value="PROTEIN KINASE DOMAIN-CONTAINING PROTEIN"/>
    <property type="match status" value="1"/>
</dbReference>
<proteinExistence type="predicted"/>
<protein>
    <recommendedName>
        <fullName evidence="7">Protein kinase domain-containing protein</fullName>
    </recommendedName>
</protein>
<evidence type="ECO:0000256" key="3">
    <source>
        <dbReference type="ARBA" id="ARBA00022741"/>
    </source>
</evidence>
<keyword evidence="4" id="KW-0418">Kinase</keyword>
<name>A0A8T0NKI2_PANVG</name>
<dbReference type="Gene3D" id="3.30.200.20">
    <property type="entry name" value="Phosphorylase Kinase, domain 1"/>
    <property type="match status" value="1"/>
</dbReference>
<dbReference type="PANTHER" id="PTHR47983">
    <property type="entry name" value="PTO-INTERACTING PROTEIN 1-LIKE"/>
    <property type="match status" value="1"/>
</dbReference>
<keyword evidence="1" id="KW-0597">Phosphoprotein</keyword>
<dbReference type="PROSITE" id="PS50011">
    <property type="entry name" value="PROTEIN_KINASE_DOM"/>
    <property type="match status" value="1"/>
</dbReference>
<dbReference type="GO" id="GO:0005524">
    <property type="term" value="F:ATP binding"/>
    <property type="evidence" value="ECO:0007669"/>
    <property type="project" value="UniProtKB-UniRule"/>
</dbReference>
<feature type="domain" description="Protein kinase" evidence="7">
    <location>
        <begin position="54"/>
        <end position="313"/>
    </location>
</feature>
<dbReference type="GO" id="GO:0004672">
    <property type="term" value="F:protein kinase activity"/>
    <property type="evidence" value="ECO:0007669"/>
    <property type="project" value="InterPro"/>
</dbReference>
<keyword evidence="5 6" id="KW-0067">ATP-binding</keyword>
<dbReference type="InterPro" id="IPR011009">
    <property type="entry name" value="Kinase-like_dom_sf"/>
</dbReference>
<dbReference type="EMBL" id="CM029053">
    <property type="protein sequence ID" value="KAG2548799.1"/>
    <property type="molecule type" value="Genomic_DNA"/>
</dbReference>
<dbReference type="SUPFAM" id="SSF56112">
    <property type="entry name" value="Protein kinase-like (PK-like)"/>
    <property type="match status" value="1"/>
</dbReference>
<dbReference type="Proteomes" id="UP000823388">
    <property type="component" value="Chromosome 9K"/>
</dbReference>
<sequence length="313" mass="33919">MGGWSVLSFFRRTKAADSSSTSNTPVFAVNTTELVLTVPELMTARDLNKATRSFSAARLVGRGRNAAVYMATLPSGAVAAAKWLETPPFGSSSTWSASDDAFLRQQVSVLSTLRHDNLGRLLGYAVAPDLRVLVFEFATMGTLHDVLHARADRAGRGGGLQYLHEAAAVSHGGVRSTNVLLFEGLRAKIADYDVLDQLPRDDTGCVINFGTASAYLPPEYLMTGRRIPLKCDVYSFGVVLLEILTGRASWDATMDPHGLVDWATPLLRKGGVEQWIDPKLGTHIALQCVHYYRPRSRPTMGAIARLISGIVGD</sequence>
<dbReference type="InterPro" id="IPR017441">
    <property type="entry name" value="Protein_kinase_ATP_BS"/>
</dbReference>
<dbReference type="InterPro" id="IPR000719">
    <property type="entry name" value="Prot_kinase_dom"/>
</dbReference>
<evidence type="ECO:0000313" key="9">
    <source>
        <dbReference type="Proteomes" id="UP000823388"/>
    </source>
</evidence>
<feature type="binding site" evidence="6">
    <location>
        <position position="82"/>
    </location>
    <ligand>
        <name>ATP</name>
        <dbReference type="ChEBI" id="CHEBI:30616"/>
    </ligand>
</feature>